<evidence type="ECO:0000313" key="4">
    <source>
        <dbReference type="EMBL" id="AYP67541.1"/>
    </source>
</evidence>
<feature type="region of interest" description="Disordered" evidence="2">
    <location>
        <begin position="448"/>
        <end position="534"/>
    </location>
</feature>
<protein>
    <recommendedName>
        <fullName evidence="5">Serine protease</fullName>
    </recommendedName>
</protein>
<keyword evidence="3" id="KW-1133">Transmembrane helix</keyword>
<evidence type="ECO:0008006" key="5">
    <source>
        <dbReference type="Google" id="ProtNLM"/>
    </source>
</evidence>
<dbReference type="SUPFAM" id="SSF50494">
    <property type="entry name" value="Trypsin-like serine proteases"/>
    <property type="match status" value="1"/>
</dbReference>
<feature type="transmembrane region" description="Helical" evidence="3">
    <location>
        <begin position="91"/>
        <end position="109"/>
    </location>
</feature>
<dbReference type="InterPro" id="IPR043504">
    <property type="entry name" value="Peptidase_S1_PA_chymotrypsin"/>
</dbReference>
<feature type="transmembrane region" description="Helical" evidence="3">
    <location>
        <begin position="6"/>
        <end position="23"/>
    </location>
</feature>
<dbReference type="Gene3D" id="2.40.10.10">
    <property type="entry name" value="Trypsin-like serine proteases"/>
    <property type="match status" value="1"/>
</dbReference>
<accession>A0A3G3BTD9</accession>
<evidence type="ECO:0000256" key="3">
    <source>
        <dbReference type="SAM" id="Phobius"/>
    </source>
</evidence>
<keyword evidence="3" id="KW-0472">Membrane</keyword>
<feature type="compositionally biased region" description="Polar residues" evidence="2">
    <location>
        <begin position="510"/>
        <end position="534"/>
    </location>
</feature>
<name>A0A3G3BTD9_9VIRU</name>
<sequence length="534" mass="59435">MEMLTVAYLALWLMVTILFVMSYNGTNRFIYGALLSIITVKVAYITTLGLYAFLEDSLLSTWGYLKYYAFILRCYLGSNECMCWVKSEQGMIAMVAFLSVAYYLFTYLANRPMKRFGRSYVPEFVPEKMIPGNNFQLNAQMPKFQVEIYGSVDGTKFYPIGQGFWVEEYIVTAGHVIYDFTTVKLVRGENEVSVPTDHFVLRDGDLAVLPVQPGLTSKLQLSKGKLARQGATKDGGLMAQIVAFGQRSSGFINPYEQFGYCSYMGSTVKGFSGAPYYLNNTIFGMHLGGNNTNLGYEGSYIRSLLKPTAQIRGSGVSNEDSVDWLIEQADREVDLQYDRNPYEPDEYRVRIRGSYHIVDSETMDRIIGRGSATRRGPIQMDFEGMNEAEGLPLCPRNAMSFNDSGNLIRAPASAGARGQEQAPAAALPQNQQRSGQMVYQYQTPLAPSDMESQTLTRVQQSAVSRNTQRRRRARQNVRSPHPQNRAQPSSNVSNPIVVGQPVSPPQPPQTNGLRSNSPRPSVSWTTAAPQGTAA</sequence>
<proteinExistence type="predicted"/>
<feature type="transmembrane region" description="Helical" evidence="3">
    <location>
        <begin position="30"/>
        <end position="54"/>
    </location>
</feature>
<evidence type="ECO:0000256" key="2">
    <source>
        <dbReference type="SAM" id="MobiDB-lite"/>
    </source>
</evidence>
<dbReference type="InterPro" id="IPR009003">
    <property type="entry name" value="Peptidase_S1_PA"/>
</dbReference>
<organism evidence="4">
    <name type="scientific">Blue fish point virus</name>
    <dbReference type="NCBI Taxonomy" id="2485865"/>
    <lineage>
        <taxon>Viruses</taxon>
        <taxon>Riboviria</taxon>
    </lineage>
</organism>
<feature type="compositionally biased region" description="Polar residues" evidence="2">
    <location>
        <begin position="448"/>
        <end position="460"/>
    </location>
</feature>
<reference evidence="4" key="1">
    <citation type="submission" date="2018-10" db="EMBL/GenBank/DDBJ databases">
        <title>Extensive Diversity of RNA Viruses in Australian Ticks.</title>
        <authorList>
            <person name="Harvey E."/>
            <person name="Rose K."/>
            <person name="Eden J.-S."/>
            <person name="Lo N."/>
            <person name="Abeyasuriya T."/>
            <person name="Shi M."/>
            <person name="Doggett S.L."/>
            <person name="Holmes E.C."/>
        </authorList>
    </citation>
    <scope>NUCLEOTIDE SEQUENCE</scope>
</reference>
<dbReference type="GO" id="GO:0016787">
    <property type="term" value="F:hydrolase activity"/>
    <property type="evidence" value="ECO:0007669"/>
    <property type="project" value="UniProtKB-KW"/>
</dbReference>
<keyword evidence="1" id="KW-0378">Hydrolase</keyword>
<keyword evidence="3" id="KW-0812">Transmembrane</keyword>
<feature type="compositionally biased region" description="Low complexity" evidence="2">
    <location>
        <begin position="419"/>
        <end position="432"/>
    </location>
</feature>
<feature type="compositionally biased region" description="Polar residues" evidence="2">
    <location>
        <begin position="481"/>
        <end position="494"/>
    </location>
</feature>
<feature type="region of interest" description="Disordered" evidence="2">
    <location>
        <begin position="412"/>
        <end position="436"/>
    </location>
</feature>
<dbReference type="EMBL" id="MK026570">
    <property type="protein sequence ID" value="AYP67541.1"/>
    <property type="molecule type" value="Genomic_RNA"/>
</dbReference>
<evidence type="ECO:0000256" key="1">
    <source>
        <dbReference type="ARBA" id="ARBA00022801"/>
    </source>
</evidence>